<evidence type="ECO:0000313" key="2">
    <source>
        <dbReference type="Proteomes" id="UP000248840"/>
    </source>
</evidence>
<proteinExistence type="predicted"/>
<protein>
    <submittedName>
        <fullName evidence="1">Lipid A 3-O-deacylase PagL</fullName>
    </submittedName>
</protein>
<dbReference type="EMBL" id="QLSZ01000002">
    <property type="protein sequence ID" value="RAR74154.1"/>
    <property type="molecule type" value="Genomic_DNA"/>
</dbReference>
<dbReference type="Proteomes" id="UP000248840">
    <property type="component" value="Unassembled WGS sequence"/>
</dbReference>
<keyword evidence="2" id="KW-1185">Reference proteome</keyword>
<comment type="caution">
    <text evidence="1">The sequence shown here is derived from an EMBL/GenBank/DDBJ whole genome shotgun (WGS) entry which is preliminary data.</text>
</comment>
<reference evidence="1 2" key="1">
    <citation type="submission" date="2018-06" db="EMBL/GenBank/DDBJ databases">
        <title>Genomic Encyclopedia of Archaeal and Bacterial Type Strains, Phase II (KMG-II): from individual species to whole genera.</title>
        <authorList>
            <person name="Goeker M."/>
        </authorList>
    </citation>
    <scope>NUCLEOTIDE SEQUENCE [LARGE SCALE GENOMIC DNA]</scope>
    <source>
        <strain evidence="1 2">DSM 25663</strain>
    </source>
</reference>
<organism evidence="1 2">
    <name type="scientific">Flavobacterium aciduliphilum</name>
    <dbReference type="NCBI Taxonomy" id="1101402"/>
    <lineage>
        <taxon>Bacteria</taxon>
        <taxon>Pseudomonadati</taxon>
        <taxon>Bacteroidota</taxon>
        <taxon>Flavobacteriia</taxon>
        <taxon>Flavobacteriales</taxon>
        <taxon>Flavobacteriaceae</taxon>
        <taxon>Flavobacterium</taxon>
    </lineage>
</organism>
<dbReference type="InterPro" id="IPR018550">
    <property type="entry name" value="Lipid-A_deacylase-rel"/>
</dbReference>
<evidence type="ECO:0000313" key="1">
    <source>
        <dbReference type="EMBL" id="RAR74154.1"/>
    </source>
</evidence>
<dbReference type="RefSeq" id="WP_112112304.1">
    <property type="nucleotide sequence ID" value="NZ_QLSZ01000002.1"/>
</dbReference>
<dbReference type="AlphaFoldDB" id="A0A328YLF9"/>
<dbReference type="Pfam" id="PF09411">
    <property type="entry name" value="PagL"/>
    <property type="match status" value="1"/>
</dbReference>
<dbReference type="Gene3D" id="2.40.160.20">
    <property type="match status" value="1"/>
</dbReference>
<gene>
    <name evidence="1" type="ORF">CLV55_10284</name>
</gene>
<name>A0A328YLF9_9FLAO</name>
<sequence>MKKWFLGLFLCSSVLWSQNNQDTNAIEVSLFRGNVLPHTTDLYHLQGHPDGMMVNFLKQTHGKEAWHSVYNFPDYGVYFQYQNYNNEFLGKVYALGALYNFYFLNRHLELKIAQGIGYATNPYDKVENSKNKAFGSTLMANTNIGLFFKKDNIYNHFGVYAGFLFTHFSNGRTKSPNSGINTFLLNLGLQYNFSEATKNVRDLVANQKIVEPIRYNFVFRSGYNESQIIGSGQYPFYHIGFFVDKRFSRKSALQVGTELFLTQSFKDYIKYKANAYPELNIDPNIDYKRVGAFVGYELFVNKISLEAQVGYYIYRPFVNDISVYDRIGFKYHFKKKLFASFSVKTHMFLAEALEYGLGIRL</sequence>
<dbReference type="OrthoDB" id="627554at2"/>
<accession>A0A328YLF9</accession>